<dbReference type="EMBL" id="CM056805">
    <property type="protein sequence ID" value="KAJ8707157.1"/>
    <property type="molecule type" value="Genomic_DNA"/>
</dbReference>
<sequence length="148" mass="17091">MVSAENSFSPTDLFQYAEMLLKESKIREASMQHCTNNYSWLKSRPFQSEFNKTDKDLERLRPMIQKISSENCAKIAVKLDAVADEEESSTAILTIFKKLLEDQYSIQLMEKNVVKAKERSLKKNRVNKVHPVLVPAGRQPTVSFILYF</sequence>
<accession>A0ACC2Q3R4</accession>
<reference evidence="1" key="1">
    <citation type="submission" date="2023-03" db="EMBL/GenBank/DDBJ databases">
        <title>Chromosome-level genomes of two armyworms, Mythimna separata and Mythimna loreyi, provide insights into the biosynthesis and reception of sex pheromones.</title>
        <authorList>
            <person name="Zhao H."/>
        </authorList>
    </citation>
    <scope>NUCLEOTIDE SEQUENCE</scope>
    <source>
        <strain evidence="1">BeijingLab</strain>
    </source>
</reference>
<proteinExistence type="predicted"/>
<organism evidence="1 2">
    <name type="scientific">Mythimna loreyi</name>
    <dbReference type="NCBI Taxonomy" id="667449"/>
    <lineage>
        <taxon>Eukaryota</taxon>
        <taxon>Metazoa</taxon>
        <taxon>Ecdysozoa</taxon>
        <taxon>Arthropoda</taxon>
        <taxon>Hexapoda</taxon>
        <taxon>Insecta</taxon>
        <taxon>Pterygota</taxon>
        <taxon>Neoptera</taxon>
        <taxon>Endopterygota</taxon>
        <taxon>Lepidoptera</taxon>
        <taxon>Glossata</taxon>
        <taxon>Ditrysia</taxon>
        <taxon>Noctuoidea</taxon>
        <taxon>Noctuidae</taxon>
        <taxon>Noctuinae</taxon>
        <taxon>Hadenini</taxon>
        <taxon>Mythimna</taxon>
    </lineage>
</organism>
<comment type="caution">
    <text evidence="1">The sequence shown here is derived from an EMBL/GenBank/DDBJ whole genome shotgun (WGS) entry which is preliminary data.</text>
</comment>
<name>A0ACC2Q3R4_9NEOP</name>
<dbReference type="Proteomes" id="UP001231649">
    <property type="component" value="Chromosome 29"/>
</dbReference>
<evidence type="ECO:0000313" key="2">
    <source>
        <dbReference type="Proteomes" id="UP001231649"/>
    </source>
</evidence>
<evidence type="ECO:0000313" key="1">
    <source>
        <dbReference type="EMBL" id="KAJ8707157.1"/>
    </source>
</evidence>
<keyword evidence="2" id="KW-1185">Reference proteome</keyword>
<gene>
    <name evidence="1" type="ORF">PYW08_011291</name>
</gene>
<protein>
    <submittedName>
        <fullName evidence="1">Uncharacterized protein</fullName>
    </submittedName>
</protein>